<proteinExistence type="predicted"/>
<evidence type="ECO:0000313" key="1">
    <source>
        <dbReference type="EMBL" id="CAK5073591.1"/>
    </source>
</evidence>
<reference evidence="1" key="1">
    <citation type="submission" date="2023-11" db="EMBL/GenBank/DDBJ databases">
        <authorList>
            <person name="Poullet M."/>
        </authorList>
    </citation>
    <scope>NUCLEOTIDE SEQUENCE</scope>
    <source>
        <strain evidence="1">E1834</strain>
    </source>
</reference>
<evidence type="ECO:0000313" key="2">
    <source>
        <dbReference type="Proteomes" id="UP001497535"/>
    </source>
</evidence>
<organism evidence="1 2">
    <name type="scientific">Meloidogyne enterolobii</name>
    <name type="common">Root-knot nematode worm</name>
    <name type="synonym">Meloidogyne mayaguensis</name>
    <dbReference type="NCBI Taxonomy" id="390850"/>
    <lineage>
        <taxon>Eukaryota</taxon>
        <taxon>Metazoa</taxon>
        <taxon>Ecdysozoa</taxon>
        <taxon>Nematoda</taxon>
        <taxon>Chromadorea</taxon>
        <taxon>Rhabditida</taxon>
        <taxon>Tylenchina</taxon>
        <taxon>Tylenchomorpha</taxon>
        <taxon>Tylenchoidea</taxon>
        <taxon>Meloidogynidae</taxon>
        <taxon>Meloidogyninae</taxon>
        <taxon>Meloidogyne</taxon>
    </lineage>
</organism>
<comment type="caution">
    <text evidence="1">The sequence shown here is derived from an EMBL/GenBank/DDBJ whole genome shotgun (WGS) entry which is preliminary data.</text>
</comment>
<keyword evidence="2" id="KW-1185">Reference proteome</keyword>
<accession>A0ACB0Z534</accession>
<protein>
    <submittedName>
        <fullName evidence="1">Uncharacterized protein</fullName>
    </submittedName>
</protein>
<gene>
    <name evidence="1" type="ORF">MENTE1834_LOCUS20276</name>
</gene>
<name>A0ACB0Z534_MELEN</name>
<dbReference type="Proteomes" id="UP001497535">
    <property type="component" value="Unassembled WGS sequence"/>
</dbReference>
<dbReference type="EMBL" id="CAVMJV010000024">
    <property type="protein sequence ID" value="CAK5073591.1"/>
    <property type="molecule type" value="Genomic_DNA"/>
</dbReference>
<sequence>MSSTLLKIAIIGEGVIGVSTALAIRQALPTAVEKAFGSIVYNFRWLTQRELSLICAKPAKFGIHYTAYAAEGRRFVSYLKNQLGNTVEYKTQKIESIKELANQDFSLIVNCAGLGGGKLAGDDENVFPNRGVGIVVKAPGQSHFCYEDADTFCIPVVGDDRVLLGTLRQDNRWDREISREDINDIWTRVTELKPSLKHSEVVSEWCGLRPDRKGGVRLEHKLLEDDKTNKQIHVIHNYGHGAKGFLLSWGCAREVLELIKNNGICE</sequence>